<dbReference type="Proteomes" id="UP000544134">
    <property type="component" value="Unassembled WGS sequence"/>
</dbReference>
<evidence type="ECO:0000313" key="3">
    <source>
        <dbReference type="Proteomes" id="UP000544134"/>
    </source>
</evidence>
<sequence length="119" mass="13273">MRRRIARFIRWSSAFAGIAVFFFGVTGALDLLLVGTGHEGLYPGIWKRTGAWFAFGLLLASWMFGYFNARRMKLTMPRTSLMKSSSEHAKDRTGTSALAAAERLPISLAPIAEAWNHVH</sequence>
<accession>A0A848IN24</accession>
<keyword evidence="3" id="KW-1185">Reference proteome</keyword>
<dbReference type="AlphaFoldDB" id="A0A848IN24"/>
<dbReference type="EMBL" id="JABBGJ010000031">
    <property type="protein sequence ID" value="NMM01589.1"/>
    <property type="molecule type" value="Genomic_DNA"/>
</dbReference>
<evidence type="ECO:0000313" key="2">
    <source>
        <dbReference type="EMBL" id="NMM01589.1"/>
    </source>
</evidence>
<organism evidence="2 3">
    <name type="scientific">Paraburkholderia polaris</name>
    <dbReference type="NCBI Taxonomy" id="2728848"/>
    <lineage>
        <taxon>Bacteria</taxon>
        <taxon>Pseudomonadati</taxon>
        <taxon>Pseudomonadota</taxon>
        <taxon>Betaproteobacteria</taxon>
        <taxon>Burkholderiales</taxon>
        <taxon>Burkholderiaceae</taxon>
        <taxon>Paraburkholderia</taxon>
    </lineage>
</organism>
<name>A0A848IN24_9BURK</name>
<evidence type="ECO:0000256" key="1">
    <source>
        <dbReference type="SAM" id="Phobius"/>
    </source>
</evidence>
<reference evidence="2 3" key="1">
    <citation type="submission" date="2020-04" db="EMBL/GenBank/DDBJ databases">
        <title>Paraburkholderia sp. RP-4-7 isolated from soil.</title>
        <authorList>
            <person name="Dahal R.H."/>
        </authorList>
    </citation>
    <scope>NUCLEOTIDE SEQUENCE [LARGE SCALE GENOMIC DNA]</scope>
    <source>
        <strain evidence="2 3">RP-4-7</strain>
    </source>
</reference>
<keyword evidence="1" id="KW-0812">Transmembrane</keyword>
<comment type="caution">
    <text evidence="2">The sequence shown here is derived from an EMBL/GenBank/DDBJ whole genome shotgun (WGS) entry which is preliminary data.</text>
</comment>
<feature type="transmembrane region" description="Helical" evidence="1">
    <location>
        <begin position="52"/>
        <end position="69"/>
    </location>
</feature>
<keyword evidence="1" id="KW-0472">Membrane</keyword>
<proteinExistence type="predicted"/>
<keyword evidence="1" id="KW-1133">Transmembrane helix</keyword>
<gene>
    <name evidence="2" type="ORF">HHL24_27080</name>
</gene>
<protein>
    <submittedName>
        <fullName evidence="2">Uncharacterized protein</fullName>
    </submittedName>
</protein>